<dbReference type="PANTHER" id="PTHR23054:SF61">
    <property type="entry name" value="OS02G0153000 PROTEIN"/>
    <property type="match status" value="1"/>
</dbReference>
<dbReference type="Proteomes" id="UP001419268">
    <property type="component" value="Unassembled WGS sequence"/>
</dbReference>
<dbReference type="InterPro" id="IPR006869">
    <property type="entry name" value="DUF547"/>
</dbReference>
<evidence type="ECO:0000313" key="6">
    <source>
        <dbReference type="Proteomes" id="UP001419268"/>
    </source>
</evidence>
<gene>
    <name evidence="5" type="ORF">Scep_025103</name>
</gene>
<keyword evidence="6" id="KW-1185">Reference proteome</keyword>
<evidence type="ECO:0000256" key="1">
    <source>
        <dbReference type="SAM" id="Coils"/>
    </source>
</evidence>
<evidence type="ECO:0000259" key="3">
    <source>
        <dbReference type="Pfam" id="PF04784"/>
    </source>
</evidence>
<feature type="region of interest" description="Disordered" evidence="2">
    <location>
        <begin position="51"/>
        <end position="87"/>
    </location>
</feature>
<comment type="caution">
    <text evidence="5">The sequence shown here is derived from an EMBL/GenBank/DDBJ whole genome shotgun (WGS) entry which is preliminary data.</text>
</comment>
<evidence type="ECO:0000313" key="5">
    <source>
        <dbReference type="EMBL" id="KAK9101673.1"/>
    </source>
</evidence>
<feature type="domain" description="DUF547" evidence="3">
    <location>
        <begin position="369"/>
        <end position="501"/>
    </location>
</feature>
<keyword evidence="1" id="KW-0175">Coiled coil</keyword>
<evidence type="ECO:0008006" key="7">
    <source>
        <dbReference type="Google" id="ProtNLM"/>
    </source>
</evidence>
<accession>A0AAP0F343</accession>
<dbReference type="AlphaFoldDB" id="A0AAP0F343"/>
<protein>
    <recommendedName>
        <fullName evidence="7">DUF547 domain-containing protein</fullName>
    </recommendedName>
</protein>
<proteinExistence type="predicted"/>
<feature type="domain" description="Ternary complex factor MIP1 leucine-zipper" evidence="4">
    <location>
        <begin position="93"/>
        <end position="174"/>
    </location>
</feature>
<sequence length="601" mass="68137">MLCLKSEAVEVEVEVEHDHDDLYAPAVAPPININFGSMIYRYLKRRRRKTSCNSSSRLSSSSNASDASFFLDSTNKSQDGESDEETPRNICSYRFQLQQDVKQLKQELQDEIGLHLALANAIHQSTASPSSSIISLSSLPHKVQDLFSNLAVLQITVSKLEKELASLHFQLSQERNERRRRLAQYPLQHFPPSPPPPPPALLLSRSCIHEDKDEMEIVGLLQGTLKEDSDDNNHSYIHTLGDHPNRLSEEMVRCMTNIFLSLSHSSDPPFSDSPHPPHISHSFIATLSKSSSAMDEFTHSTLDHQARERHKMLDPYHLHGKLMRDIGSYSKAAEVSWMSVGEKQLEYAARALKRFRLLVEQLAKVNPGCMSHSERLAFWINLYNALMMHAYLAYGVPRSDMKFFSFMQKAAYTVGGHSFTALDIEYVILKIRPPTHRPQMALLLALHKFKMPEDQRKYSIERPEPLVEFALSCGMRSSPAVRIFKAANVAEDLNDSLRDYVRASVGLSNKGKLVVPKLLHCYAKGIVEDAALPEWICQFICPEQAAIVRDNSSRRKQRLLSTRSFAVLPFDSQFRYLFLPDLNQGRQVQIEARLLVADPGE</sequence>
<evidence type="ECO:0000259" key="4">
    <source>
        <dbReference type="Pfam" id="PF14389"/>
    </source>
</evidence>
<dbReference type="Pfam" id="PF04784">
    <property type="entry name" value="DUF547"/>
    <property type="match status" value="1"/>
</dbReference>
<reference evidence="5 6" key="1">
    <citation type="submission" date="2024-01" db="EMBL/GenBank/DDBJ databases">
        <title>Genome assemblies of Stephania.</title>
        <authorList>
            <person name="Yang L."/>
        </authorList>
    </citation>
    <scope>NUCLEOTIDE SEQUENCE [LARGE SCALE GENOMIC DNA]</scope>
    <source>
        <strain evidence="5">JXDWG</strain>
        <tissue evidence="5">Leaf</tissue>
    </source>
</reference>
<dbReference type="InterPro" id="IPR025757">
    <property type="entry name" value="MIP1_Leuzipper"/>
</dbReference>
<feature type="compositionally biased region" description="Low complexity" evidence="2">
    <location>
        <begin position="51"/>
        <end position="73"/>
    </location>
</feature>
<organism evidence="5 6">
    <name type="scientific">Stephania cephalantha</name>
    <dbReference type="NCBI Taxonomy" id="152367"/>
    <lineage>
        <taxon>Eukaryota</taxon>
        <taxon>Viridiplantae</taxon>
        <taxon>Streptophyta</taxon>
        <taxon>Embryophyta</taxon>
        <taxon>Tracheophyta</taxon>
        <taxon>Spermatophyta</taxon>
        <taxon>Magnoliopsida</taxon>
        <taxon>Ranunculales</taxon>
        <taxon>Menispermaceae</taxon>
        <taxon>Menispermoideae</taxon>
        <taxon>Cissampelideae</taxon>
        <taxon>Stephania</taxon>
    </lineage>
</organism>
<evidence type="ECO:0000256" key="2">
    <source>
        <dbReference type="SAM" id="MobiDB-lite"/>
    </source>
</evidence>
<feature type="coiled-coil region" evidence="1">
    <location>
        <begin position="143"/>
        <end position="177"/>
    </location>
</feature>
<name>A0AAP0F343_9MAGN</name>
<dbReference type="Pfam" id="PF14389">
    <property type="entry name" value="Lzipper-MIP1"/>
    <property type="match status" value="1"/>
</dbReference>
<dbReference type="PANTHER" id="PTHR23054">
    <property type="entry name" value="TERNARY COMPLEX FACTOR MIP1, LEUCINE-ZIPPER-RELATED"/>
    <property type="match status" value="1"/>
</dbReference>
<dbReference type="EMBL" id="JBBNAG010000010">
    <property type="protein sequence ID" value="KAK9101673.1"/>
    <property type="molecule type" value="Genomic_DNA"/>
</dbReference>